<dbReference type="GO" id="GO:0000978">
    <property type="term" value="F:RNA polymerase II cis-regulatory region sequence-specific DNA binding"/>
    <property type="evidence" value="ECO:0007669"/>
    <property type="project" value="TreeGrafter"/>
</dbReference>
<evidence type="ECO:0000256" key="2">
    <source>
        <dbReference type="ARBA" id="ARBA00022723"/>
    </source>
</evidence>
<evidence type="ECO:0000259" key="9">
    <source>
        <dbReference type="PROSITE" id="PS50073"/>
    </source>
</evidence>
<gene>
    <name evidence="10" type="ORF">BDV37DRAFT_252498</name>
</gene>
<dbReference type="SUPFAM" id="SSF57879">
    <property type="entry name" value="Zinc domain conserved in yeast copper-regulated transcription factors"/>
    <property type="match status" value="1"/>
</dbReference>
<evidence type="ECO:0000256" key="3">
    <source>
        <dbReference type="ARBA" id="ARBA00022833"/>
    </source>
</evidence>
<dbReference type="GO" id="GO:0000981">
    <property type="term" value="F:DNA-binding transcription factor activity, RNA polymerase II-specific"/>
    <property type="evidence" value="ECO:0007669"/>
    <property type="project" value="TreeGrafter"/>
</dbReference>
<keyword evidence="3" id="KW-0862">Zinc</keyword>
<dbReference type="PANTHER" id="PTHR28088:SF5">
    <property type="entry name" value="TRANSCRIPTIONAL ACTIVATOR HAA1-RELATED"/>
    <property type="match status" value="1"/>
</dbReference>
<keyword evidence="11" id="KW-1185">Reference proteome</keyword>
<evidence type="ECO:0000256" key="1">
    <source>
        <dbReference type="ARBA" id="ARBA00004123"/>
    </source>
</evidence>
<evidence type="ECO:0000256" key="8">
    <source>
        <dbReference type="SAM" id="MobiDB-lite"/>
    </source>
</evidence>
<proteinExistence type="predicted"/>
<dbReference type="EMBL" id="ML736787">
    <property type="protein sequence ID" value="KAE8402544.1"/>
    <property type="molecule type" value="Genomic_DNA"/>
</dbReference>
<feature type="compositionally biased region" description="Polar residues" evidence="8">
    <location>
        <begin position="134"/>
        <end position="144"/>
    </location>
</feature>
<keyword evidence="4" id="KW-0186">Copper</keyword>
<evidence type="ECO:0000313" key="10">
    <source>
        <dbReference type="EMBL" id="KAE8402544.1"/>
    </source>
</evidence>
<dbReference type="SMART" id="SM01090">
    <property type="entry name" value="Copper-fist"/>
    <property type="match status" value="1"/>
</dbReference>
<keyword evidence="7" id="KW-0539">Nucleus</keyword>
<dbReference type="AlphaFoldDB" id="A0A5N7D8A8"/>
<evidence type="ECO:0000256" key="4">
    <source>
        <dbReference type="ARBA" id="ARBA00023008"/>
    </source>
</evidence>
<keyword evidence="6" id="KW-0804">Transcription</keyword>
<dbReference type="RefSeq" id="XP_031939863.1">
    <property type="nucleotide sequence ID" value="XM_032082427.1"/>
</dbReference>
<dbReference type="GO" id="GO:0006878">
    <property type="term" value="P:intracellular copper ion homeostasis"/>
    <property type="evidence" value="ECO:0007669"/>
    <property type="project" value="TreeGrafter"/>
</dbReference>
<dbReference type="PROSITE" id="PS50073">
    <property type="entry name" value="COPPER_FIST_2"/>
    <property type="match status" value="1"/>
</dbReference>
<dbReference type="GO" id="GO:0005634">
    <property type="term" value="C:nucleus"/>
    <property type="evidence" value="ECO:0007669"/>
    <property type="project" value="UniProtKB-SubCell"/>
</dbReference>
<dbReference type="PRINTS" id="PR00617">
    <property type="entry name" value="COPPERFIST"/>
</dbReference>
<dbReference type="Proteomes" id="UP000325579">
    <property type="component" value="Unassembled WGS sequence"/>
</dbReference>
<dbReference type="PANTHER" id="PTHR28088">
    <property type="entry name" value="TRANSCRIPTIONAL ACTIVATOR HAA1-RELATED"/>
    <property type="match status" value="1"/>
</dbReference>
<accession>A0A5N7D8A8</accession>
<keyword evidence="2" id="KW-0479">Metal-binding</keyword>
<dbReference type="SMART" id="SM00412">
    <property type="entry name" value="Cu_FIST"/>
    <property type="match status" value="1"/>
</dbReference>
<dbReference type="GO" id="GO:0006879">
    <property type="term" value="P:intracellular iron ion homeostasis"/>
    <property type="evidence" value="ECO:0007669"/>
    <property type="project" value="TreeGrafter"/>
</dbReference>
<reference evidence="10 11" key="1">
    <citation type="submission" date="2019-04" db="EMBL/GenBank/DDBJ databases">
        <authorList>
            <consortium name="DOE Joint Genome Institute"/>
            <person name="Mondo S."/>
            <person name="Kjaerbolling I."/>
            <person name="Vesth T."/>
            <person name="Frisvad J.C."/>
            <person name="Nybo J.L."/>
            <person name="Theobald S."/>
            <person name="Kildgaard S."/>
            <person name="Isbrandt T."/>
            <person name="Kuo A."/>
            <person name="Sato A."/>
            <person name="Lyhne E.K."/>
            <person name="Kogle M.E."/>
            <person name="Wiebenga A."/>
            <person name="Kun R.S."/>
            <person name="Lubbers R.J."/>
            <person name="Makela M.R."/>
            <person name="Barry K."/>
            <person name="Chovatia M."/>
            <person name="Clum A."/>
            <person name="Daum C."/>
            <person name="Haridas S."/>
            <person name="He G."/>
            <person name="LaButti K."/>
            <person name="Lipzen A."/>
            <person name="Riley R."/>
            <person name="Salamov A."/>
            <person name="Simmons B.A."/>
            <person name="Magnuson J.K."/>
            <person name="Henrissat B."/>
            <person name="Mortensen U.H."/>
            <person name="Larsen T.O."/>
            <person name="Devries R.P."/>
            <person name="Grigoriev I.V."/>
            <person name="Machida M."/>
            <person name="Baker S.E."/>
            <person name="Andersen M.R."/>
            <person name="Cantor M.N."/>
            <person name="Hua S.X."/>
        </authorList>
    </citation>
    <scope>NUCLEOTIDE SEQUENCE [LARGE SCALE GENOMIC DNA]</scope>
    <source>
        <strain evidence="10 11">CBS 119388</strain>
    </source>
</reference>
<dbReference type="Pfam" id="PF00649">
    <property type="entry name" value="Copper-fist"/>
    <property type="match status" value="1"/>
</dbReference>
<dbReference type="InterPro" id="IPR001083">
    <property type="entry name" value="Cu_fist_DNA-bd_dom"/>
</dbReference>
<feature type="region of interest" description="Disordered" evidence="8">
    <location>
        <begin position="134"/>
        <end position="156"/>
    </location>
</feature>
<organism evidence="10 11">
    <name type="scientific">Aspergillus pseudonomiae</name>
    <dbReference type="NCBI Taxonomy" id="1506151"/>
    <lineage>
        <taxon>Eukaryota</taxon>
        <taxon>Fungi</taxon>
        <taxon>Dikarya</taxon>
        <taxon>Ascomycota</taxon>
        <taxon>Pezizomycotina</taxon>
        <taxon>Eurotiomycetes</taxon>
        <taxon>Eurotiomycetidae</taxon>
        <taxon>Eurotiales</taxon>
        <taxon>Aspergillaceae</taxon>
        <taxon>Aspergillus</taxon>
        <taxon>Aspergillus subgen. Circumdati</taxon>
    </lineage>
</organism>
<dbReference type="InterPro" id="IPR051763">
    <property type="entry name" value="Copper_Homeo_Regul"/>
</dbReference>
<feature type="domain" description="Copper-fist" evidence="9">
    <location>
        <begin position="1"/>
        <end position="33"/>
    </location>
</feature>
<keyword evidence="5" id="KW-0805">Transcription regulation</keyword>
<dbReference type="InterPro" id="IPR036395">
    <property type="entry name" value="Cu_fist_DNA-bd_dom_sf"/>
</dbReference>
<dbReference type="Gene3D" id="3.90.430.10">
    <property type="entry name" value="Copper fist DNA-binding domain"/>
    <property type="match status" value="1"/>
</dbReference>
<dbReference type="GeneID" id="43667118"/>
<evidence type="ECO:0000313" key="11">
    <source>
        <dbReference type="Proteomes" id="UP000325579"/>
    </source>
</evidence>
<name>A0A5N7D8A8_9EURO</name>
<protein>
    <recommendedName>
        <fullName evidence="9">Copper-fist domain-containing protein</fullName>
    </recommendedName>
</protein>
<dbReference type="GO" id="GO:0045944">
    <property type="term" value="P:positive regulation of transcription by RNA polymerase II"/>
    <property type="evidence" value="ECO:0007669"/>
    <property type="project" value="TreeGrafter"/>
</dbReference>
<evidence type="ECO:0000256" key="5">
    <source>
        <dbReference type="ARBA" id="ARBA00023015"/>
    </source>
</evidence>
<sequence>MGSCEHCVRGHRVTSCRYRDRPLRRINRRGRPSSTCSKCYGTTCTRPEKHTKHKTATKKSPNPLLCRTTSSFLPIVPRPVAGPPAWGPDRNGHNPASNAFRSSTVAMSGRQALVTVKKPTSITAYFGGNSYHSSGSKVNLEQNHNPPPCAPELSQRSVWEARTNGQGTTHGY</sequence>
<evidence type="ECO:0000256" key="7">
    <source>
        <dbReference type="ARBA" id="ARBA00023242"/>
    </source>
</evidence>
<comment type="subcellular location">
    <subcellularLocation>
        <location evidence="1">Nucleus</location>
    </subcellularLocation>
</comment>
<evidence type="ECO:0000256" key="6">
    <source>
        <dbReference type="ARBA" id="ARBA00023163"/>
    </source>
</evidence>
<dbReference type="GO" id="GO:0005507">
    <property type="term" value="F:copper ion binding"/>
    <property type="evidence" value="ECO:0007669"/>
    <property type="project" value="InterPro"/>
</dbReference>